<dbReference type="InterPro" id="IPR017978">
    <property type="entry name" value="GPCR_3_C"/>
</dbReference>
<dbReference type="InterPro" id="IPR028082">
    <property type="entry name" value="Peripla_BP_I"/>
</dbReference>
<keyword evidence="5" id="KW-0675">Receptor</keyword>
<evidence type="ECO:0000313" key="10">
    <source>
        <dbReference type="Proteomes" id="UP001519460"/>
    </source>
</evidence>
<keyword evidence="2 7" id="KW-0812">Transmembrane</keyword>
<dbReference type="PROSITE" id="PS50259">
    <property type="entry name" value="G_PROTEIN_RECEP_F3_4"/>
    <property type="match status" value="1"/>
</dbReference>
<feature type="transmembrane region" description="Helical" evidence="7">
    <location>
        <begin position="2928"/>
        <end position="2946"/>
    </location>
</feature>
<feature type="transmembrane region" description="Helical" evidence="7">
    <location>
        <begin position="2761"/>
        <end position="2782"/>
    </location>
</feature>
<feature type="transmembrane region" description="Helical" evidence="7">
    <location>
        <begin position="2866"/>
        <end position="2887"/>
    </location>
</feature>
<dbReference type="Pfam" id="PF00003">
    <property type="entry name" value="7tm_3"/>
    <property type="match status" value="1"/>
</dbReference>
<feature type="domain" description="G-protein coupled receptors family 3 profile" evidence="8">
    <location>
        <begin position="2695"/>
        <end position="2952"/>
    </location>
</feature>
<protein>
    <recommendedName>
        <fullName evidence="8">G-protein coupled receptors family 3 profile domain-containing protein</fullName>
    </recommendedName>
</protein>
<sequence length="3067" mass="341105">MPAPATSPQVTAADDKIGARNRLRRNSSNRFWGSLWAVLLFACSSPGMAGYFCRAHYAIVLHPTPNQSAWGWASKPYPVSVRLGANWVGSCCVLEIRGSSQEPCPQGEAPERQSRMLVKLLALVAVLSHVGFGQFLSQTCNEDRTAIIQSSAEAMLGGIIQMREHGQDGYGCGAPMSSMQPYEALRWALDLVNKKDELLNGQYLTDYYVPGIRLGMKVVDYCGHKDMAVSAVTQLFPSLASDDHSCSDSSTNLTLGIVGPTDSGSTADTSSFADDFDIPVVSFAATAPSLTYSGMYPTFLRTIPPDSGLVVVMAEVFQALNWDYVTVVYEDTTYGRSAYDELRSALAAKGICLTAAIMADPTDTSSNTVQGIIRQAVETDAIGTIFLGATSLAKAIIEEGLNVQDAGKLQWVFTDSLSLDDTFPLNGAGVTYAKGIISILPSSRYIVEFEDHWVRLDEENPSPENPWYQEWFMNKYDCNLQGFTGKSVPCSQIRQTEREKRLSFVQSQFVEPAVHSVFAYAYALRQAQIDKCGATSSGICPALRSMTHEDFLNDYLKKVEFTYAAQERVPSLASDQYAPYYAAKKLQFDARGDIINPAFAVWNYNDLPLGQGSAGLRFRNVGSYINGRLNLDTRAMRMYNMQRAQPLPVLPASPCPATGCAPCLGVPQDMKYMYVDGDIIINGIFSLHEMGLSKFTCGDLASNVHPQYLEAMFYAIKRVNQAGILNTGVRLGGLGIDDCMDSDLSTNFINMVQRGLFTIKDQSGNEMDPRKVEAYSGAYNRQLTIPLAGLMDIYRQPLVGYRATSAVLDRYKYYLKTVPGIADEFRAIILILKNYNWNHVQVVFSTDMYNEDDVMLFRRLAAEAGICVVASYNIMESLDNTMDMLSYHSSVRPVVLLLSANHLRHFLQILDRRGPSGAFTYIATAALGNDEKVVEGYETLADGFISIDLTLSPLTSFYNDLRALRIDPYSNVNPWFTEWYEVLHNCSVDANLGRFPEQCPDVVNQGIMDTSEPFERELRVGHVINAIYAIGRGLDSLLERYCGANYNSVCGAFASASLATKGEELLNEILRVSFPIEDLPSQTFSFQGRSGRLPYTIYNFRTDRFVDVGDVNPFTHSISITGTVQLSGGGNPSLVMPTCPRPCIECLYMFAFQQYWYIDGDLLIPAVFDIHFKGSSIFSCGALRHMNGVQYTEAFKFILDFINNGQAPGITLNNVRLGGIAFDGCSNVARSSAIINGVMGRTFPIMDDNEMMVDPSRFVSWLTYDSESTMEAADLLKMINMPIVTPGATAPQLLDKTRYSTFFRTVPSDSVIAKAMADLMNSMGWRYVITLNAPDAGSRESRDLFRQYLEAVGICVVASYEFETDGAPEIILRSIADSTTDVVAVFSEPDNYIPDMLRKKELLTDSETGRITFVSNRFWDLDRINGLQQTSLVAYNTLSFRMRNTRIPEFLSYLATQTLAGSSNPWLPEYYQALFECNLGGSNQYPNPCDMSTSRTLGMSSSPNPLDQDIWTLTTINAVHALAVAVDRTLTVKCGAGYSGVCNQFLTDTDTMDILMSTMDNETFTDLTGQFFDFVQREVNREYDVMRHDRRGIAPASVGSLSGGGVLSLSIDRDPTTGPYREVRSACPEDCLVCEGFESNFRNFFYIEGDLYIVGLFDVHKKGATPYTCGSINDRQGLQLLEAFNYAIEYMNTRSGELFSNKLRGVRIGAVGIDVCNSPTRAANLVANIQSGTIVLDLGGGVTISPTQIMAYVGPFDTPSTIRVADILSAIGVPQITYGATGLQLQDPVKYDYFLRSVPADDKQSRAIISYLKYFNLTNVQVVTSFESIGLKMTEEFKRLAVLNLVCITNTYTVGESGVITEDEADDVIQKLLQNERARVVILLVHDPFPILQAAGANDRADDEILWVATDKWGFDQEYLDGRLDSLLGDRRTRDNVIIFDIETADVPGFDQYLEAKTPGNYRINPWFPEYYEFLFGCSWNSGTCDSTRGISRADNYIQDPYVLYVVNAVFSCGLGIHKALKEICDDSTTTGYDGLCLKFQATGYRRDFVLQGMKESNFTDDTRQPFYYEPTGESGRGYHIYNVTANTMGIGTSRYMYDQVGSYNDTHFLKLDITYDIVYRAQCTPFVDCTCAFPRDIPSRYMAQPSPFELNLIYIGDIHQPHPTDPFSCSNINIGTDFYKMMAFFYAINRVNVNSDQRYRDNLRLGGVAVDTCSSTLRLDQDIFNLMSGFPLCDTDDTIQIIPPSSIVAFVPDGNANSVPVSRILASTGVTSLSPSATSSELRRFYMSENFLSVVPPDDLQATVIMQMMQELRWDYASIIYTEEPSMIAAKNELLSQAETARTACFGQALGLPLNAGIDEAEDVLERVSQQVGARAVVLFTLPAHTRLLMEAAGNKGMTGRFVWIGTSAWNQNGDELEDFKQEASGAIILQPHSVIVDDFRTYVKSLTFTNRGGIPDDWFEEIYQTLHRCTIMEAKRPLPFSTLCSKVERITDDMVTNDTSVLHTIIAVYMVAQGLNNIPSCRDVTFDISACLTNLKQSRNREIHQAILNAQYNVLPDLLGTNTFSFTFDKSGYGNIGFDILNFHPDPNGAGYTYTRLGDYSDNLRLNPRNYAGLSLFDVGVVPNSNCIGLECKCAGPTSSMSGSRSGAVVGGWTYVPRQASVKVTEEGRTYQDPETGELYYVEKIPDLATRFSDMWGVAVATLAAIGVFVSLALFIYLLVVYPVRGGTSILGYVLAFGIILLYGLVFAFVAHVNSELCGLRRFCLGFCYAICYSALFVKLVDCWRSRDKEDIYDVKYNKLGRPFGLFMVCVLLVLVQEGLINEKEVMINAEWLILEPPEVVRIFYNNQYWPRCTPNDFYDEGLVLSLCYIMVLIFLTIVLGFMTFNSTKNHREARWILGMAILAVPTWVVWCAWSTLGAIKTRDAAVAVGLLINATVLLLLGPIRKLYLLNKYQVLIEEQDREEQREARSVRGSEYGGIYDNQYDNAPRLQDSGSAMGSTRGFRKWRRSLLDVRAKRGADAASDHHLVIAAIKIKLKAYRDQADRPSHKYNVHSLKESVKTNAFR</sequence>
<keyword evidence="6" id="KW-0325">Glycoprotein</keyword>
<evidence type="ECO:0000256" key="3">
    <source>
        <dbReference type="ARBA" id="ARBA00022989"/>
    </source>
</evidence>
<organism evidence="9 10">
    <name type="scientific">Batillaria attramentaria</name>
    <dbReference type="NCBI Taxonomy" id="370345"/>
    <lineage>
        <taxon>Eukaryota</taxon>
        <taxon>Metazoa</taxon>
        <taxon>Spiralia</taxon>
        <taxon>Lophotrochozoa</taxon>
        <taxon>Mollusca</taxon>
        <taxon>Gastropoda</taxon>
        <taxon>Caenogastropoda</taxon>
        <taxon>Sorbeoconcha</taxon>
        <taxon>Cerithioidea</taxon>
        <taxon>Batillariidae</taxon>
        <taxon>Batillaria</taxon>
    </lineage>
</organism>
<dbReference type="CDD" id="cd13953">
    <property type="entry name" value="7tm_classC_mGluR-like"/>
    <property type="match status" value="1"/>
</dbReference>
<evidence type="ECO:0000259" key="8">
    <source>
        <dbReference type="PROSITE" id="PS50259"/>
    </source>
</evidence>
<dbReference type="SUPFAM" id="SSF53822">
    <property type="entry name" value="Periplasmic binding protein-like I"/>
    <property type="match status" value="5"/>
</dbReference>
<gene>
    <name evidence="9" type="ORF">BaRGS_00027202</name>
</gene>
<dbReference type="InterPro" id="IPR000337">
    <property type="entry name" value="GPCR_3"/>
</dbReference>
<dbReference type="GO" id="GO:0016020">
    <property type="term" value="C:membrane"/>
    <property type="evidence" value="ECO:0007669"/>
    <property type="project" value="UniProtKB-SubCell"/>
</dbReference>
<dbReference type="PANTHER" id="PTHR24060">
    <property type="entry name" value="METABOTROPIC GLUTAMATE RECEPTOR"/>
    <property type="match status" value="1"/>
</dbReference>
<feature type="transmembrane region" description="Helical" evidence="7">
    <location>
        <begin position="31"/>
        <end position="53"/>
    </location>
</feature>
<comment type="caution">
    <text evidence="9">The sequence shown here is derived from an EMBL/GenBank/DDBJ whole genome shotgun (WGS) entry which is preliminary data.</text>
</comment>
<keyword evidence="10" id="KW-1185">Reference proteome</keyword>
<dbReference type="Pfam" id="PF01094">
    <property type="entry name" value="ANF_receptor"/>
    <property type="match status" value="5"/>
</dbReference>
<evidence type="ECO:0000256" key="2">
    <source>
        <dbReference type="ARBA" id="ARBA00022692"/>
    </source>
</evidence>
<feature type="transmembrane region" description="Helical" evidence="7">
    <location>
        <begin position="2802"/>
        <end position="2819"/>
    </location>
</feature>
<proteinExistence type="predicted"/>
<name>A0ABD0K3K5_9CAEN</name>
<evidence type="ECO:0000256" key="1">
    <source>
        <dbReference type="ARBA" id="ARBA00004141"/>
    </source>
</evidence>
<dbReference type="Proteomes" id="UP001519460">
    <property type="component" value="Unassembled WGS sequence"/>
</dbReference>
<reference evidence="9 10" key="1">
    <citation type="journal article" date="2023" name="Sci. Data">
        <title>Genome assembly of the Korean intertidal mud-creeper Batillaria attramentaria.</title>
        <authorList>
            <person name="Patra A.K."/>
            <person name="Ho P.T."/>
            <person name="Jun S."/>
            <person name="Lee S.J."/>
            <person name="Kim Y."/>
            <person name="Won Y.J."/>
        </authorList>
    </citation>
    <scope>NUCLEOTIDE SEQUENCE [LARGE SCALE GENOMIC DNA]</scope>
    <source>
        <strain evidence="9">Wonlab-2016</strain>
    </source>
</reference>
<dbReference type="EMBL" id="JACVVK020000260">
    <property type="protein sequence ID" value="KAK7481553.1"/>
    <property type="molecule type" value="Genomic_DNA"/>
</dbReference>
<dbReference type="Gene3D" id="3.40.50.2300">
    <property type="match status" value="10"/>
</dbReference>
<comment type="subcellular location">
    <subcellularLocation>
        <location evidence="1">Membrane</location>
        <topology evidence="1">Multi-pass membrane protein</topology>
    </subcellularLocation>
</comment>
<evidence type="ECO:0000256" key="7">
    <source>
        <dbReference type="SAM" id="Phobius"/>
    </source>
</evidence>
<keyword evidence="4 7" id="KW-0472">Membrane</keyword>
<feature type="transmembrane region" description="Helical" evidence="7">
    <location>
        <begin position="2732"/>
        <end position="2755"/>
    </location>
</feature>
<dbReference type="PRINTS" id="PR00248">
    <property type="entry name" value="GPCRMGR"/>
</dbReference>
<dbReference type="InterPro" id="IPR001828">
    <property type="entry name" value="ANF_lig-bd_rcpt"/>
</dbReference>
<evidence type="ECO:0000256" key="4">
    <source>
        <dbReference type="ARBA" id="ARBA00023136"/>
    </source>
</evidence>
<evidence type="ECO:0000313" key="9">
    <source>
        <dbReference type="EMBL" id="KAK7481553.1"/>
    </source>
</evidence>
<evidence type="ECO:0000256" key="5">
    <source>
        <dbReference type="ARBA" id="ARBA00023170"/>
    </source>
</evidence>
<accession>A0ABD0K3K5</accession>
<keyword evidence="3 7" id="KW-1133">Transmembrane helix</keyword>
<feature type="transmembrane region" description="Helical" evidence="7">
    <location>
        <begin position="2899"/>
        <end position="2922"/>
    </location>
</feature>
<dbReference type="InterPro" id="IPR050726">
    <property type="entry name" value="mGluR"/>
</dbReference>
<feature type="non-terminal residue" evidence="9">
    <location>
        <position position="3067"/>
    </location>
</feature>
<feature type="transmembrane region" description="Helical" evidence="7">
    <location>
        <begin position="2697"/>
        <end position="2720"/>
    </location>
</feature>
<evidence type="ECO:0000256" key="6">
    <source>
        <dbReference type="ARBA" id="ARBA00023180"/>
    </source>
</evidence>